<sequence length="119" mass="13352">MSRSSSTSNSLKRKGSVQSRLCEQVMERDGGCIITGSKNHLTCAHLLPRDLFIKTGVLDIDTPENAFMVDNGLEKKFDDNCWTFNEDGVIEILCKHFVGVDDLLKKVDRIDLNASFRDS</sequence>
<evidence type="ECO:0000313" key="4">
    <source>
        <dbReference type="Proteomes" id="UP000663829"/>
    </source>
</evidence>
<gene>
    <name evidence="2" type="ORF">GPM918_LOCUS44155</name>
    <name evidence="3" type="ORF">SRO942_LOCUS45885</name>
</gene>
<comment type="caution">
    <text evidence="2">The sequence shown here is derived from an EMBL/GenBank/DDBJ whole genome shotgun (WGS) entry which is preliminary data.</text>
</comment>
<dbReference type="InterPro" id="IPR003615">
    <property type="entry name" value="HNH_nuc"/>
</dbReference>
<name>A0A816CYG4_9BILA</name>
<dbReference type="Proteomes" id="UP000681722">
    <property type="component" value="Unassembled WGS sequence"/>
</dbReference>
<dbReference type="Pfam" id="PF13391">
    <property type="entry name" value="HNH_2"/>
    <property type="match status" value="1"/>
</dbReference>
<evidence type="ECO:0000259" key="1">
    <source>
        <dbReference type="Pfam" id="PF13391"/>
    </source>
</evidence>
<organism evidence="2 4">
    <name type="scientific">Didymodactylos carnosus</name>
    <dbReference type="NCBI Taxonomy" id="1234261"/>
    <lineage>
        <taxon>Eukaryota</taxon>
        <taxon>Metazoa</taxon>
        <taxon>Spiralia</taxon>
        <taxon>Gnathifera</taxon>
        <taxon>Rotifera</taxon>
        <taxon>Eurotatoria</taxon>
        <taxon>Bdelloidea</taxon>
        <taxon>Philodinida</taxon>
        <taxon>Philodinidae</taxon>
        <taxon>Didymodactylos</taxon>
    </lineage>
</organism>
<dbReference type="EMBL" id="CAJOBC010110279">
    <property type="protein sequence ID" value="CAF4523487.1"/>
    <property type="molecule type" value="Genomic_DNA"/>
</dbReference>
<dbReference type="Proteomes" id="UP000663829">
    <property type="component" value="Unassembled WGS sequence"/>
</dbReference>
<accession>A0A816CYG4</accession>
<reference evidence="2" key="1">
    <citation type="submission" date="2021-02" db="EMBL/GenBank/DDBJ databases">
        <authorList>
            <person name="Nowell W R."/>
        </authorList>
    </citation>
    <scope>NUCLEOTIDE SEQUENCE</scope>
</reference>
<protein>
    <recommendedName>
        <fullName evidence="1">HNH nuclease domain-containing protein</fullName>
    </recommendedName>
</protein>
<proteinExistence type="predicted"/>
<dbReference type="AlphaFoldDB" id="A0A816CYG4"/>
<dbReference type="EMBL" id="CAJNOQ010042663">
    <property type="protein sequence ID" value="CAF1627755.1"/>
    <property type="molecule type" value="Genomic_DNA"/>
</dbReference>
<feature type="domain" description="HNH nuclease" evidence="1">
    <location>
        <begin position="32"/>
        <end position="85"/>
    </location>
</feature>
<keyword evidence="4" id="KW-1185">Reference proteome</keyword>
<evidence type="ECO:0000313" key="3">
    <source>
        <dbReference type="EMBL" id="CAF4523487.1"/>
    </source>
</evidence>
<evidence type="ECO:0000313" key="2">
    <source>
        <dbReference type="EMBL" id="CAF1627755.1"/>
    </source>
</evidence>